<organism evidence="1 2">
    <name type="scientific">Hibiscus sabdariffa</name>
    <name type="common">roselle</name>
    <dbReference type="NCBI Taxonomy" id="183260"/>
    <lineage>
        <taxon>Eukaryota</taxon>
        <taxon>Viridiplantae</taxon>
        <taxon>Streptophyta</taxon>
        <taxon>Embryophyta</taxon>
        <taxon>Tracheophyta</taxon>
        <taxon>Spermatophyta</taxon>
        <taxon>Magnoliopsida</taxon>
        <taxon>eudicotyledons</taxon>
        <taxon>Gunneridae</taxon>
        <taxon>Pentapetalae</taxon>
        <taxon>rosids</taxon>
        <taxon>malvids</taxon>
        <taxon>Malvales</taxon>
        <taxon>Malvaceae</taxon>
        <taxon>Malvoideae</taxon>
        <taxon>Hibiscus</taxon>
    </lineage>
</organism>
<name>A0ABR2D388_9ROSI</name>
<evidence type="ECO:0000313" key="2">
    <source>
        <dbReference type="Proteomes" id="UP001472677"/>
    </source>
</evidence>
<evidence type="ECO:0000313" key="1">
    <source>
        <dbReference type="EMBL" id="KAK8529107.1"/>
    </source>
</evidence>
<reference evidence="1 2" key="1">
    <citation type="journal article" date="2024" name="G3 (Bethesda)">
        <title>Genome assembly of Hibiscus sabdariffa L. provides insights into metabolisms of medicinal natural products.</title>
        <authorList>
            <person name="Kim T."/>
        </authorList>
    </citation>
    <scope>NUCLEOTIDE SEQUENCE [LARGE SCALE GENOMIC DNA]</scope>
    <source>
        <strain evidence="1">TK-2024</strain>
        <tissue evidence="1">Old leaves</tissue>
    </source>
</reference>
<keyword evidence="2" id="KW-1185">Reference proteome</keyword>
<dbReference type="EMBL" id="JBBPBM010000036">
    <property type="protein sequence ID" value="KAK8529107.1"/>
    <property type="molecule type" value="Genomic_DNA"/>
</dbReference>
<protein>
    <submittedName>
        <fullName evidence="1">Uncharacterized protein</fullName>
    </submittedName>
</protein>
<dbReference type="Proteomes" id="UP001472677">
    <property type="component" value="Unassembled WGS sequence"/>
</dbReference>
<accession>A0ABR2D388</accession>
<comment type="caution">
    <text evidence="1">The sequence shown here is derived from an EMBL/GenBank/DDBJ whole genome shotgun (WGS) entry which is preliminary data.</text>
</comment>
<sequence>MGSGMGHRKVQLKQHLKHRLRLVSLPFGENNVSWVEPIYLNDEPLVAAPPPQFVILPPVIVSNTGDWTGYGASHKGHHFSLWQ</sequence>
<proteinExistence type="predicted"/>
<gene>
    <name evidence="1" type="ORF">V6N12_059898</name>
</gene>